<evidence type="ECO:0000256" key="1">
    <source>
        <dbReference type="ARBA" id="ARBA00022723"/>
    </source>
</evidence>
<comment type="caution">
    <text evidence="5">The sequence shown here is derived from an EMBL/GenBank/DDBJ whole genome shotgun (WGS) entry which is preliminary data.</text>
</comment>
<dbReference type="PANTHER" id="PTHR46910">
    <property type="entry name" value="TRANSCRIPTION FACTOR PDR1"/>
    <property type="match status" value="1"/>
</dbReference>
<feature type="region of interest" description="Disordered" evidence="3">
    <location>
        <begin position="1"/>
        <end position="40"/>
    </location>
</feature>
<dbReference type="RefSeq" id="XP_066674651.1">
    <property type="nucleotide sequence ID" value="XM_066804878.1"/>
</dbReference>
<dbReference type="PROSITE" id="PS50048">
    <property type="entry name" value="ZN2_CY6_FUNGAL_2"/>
    <property type="match status" value="1"/>
</dbReference>
<dbReference type="GeneID" id="92037938"/>
<keyword evidence="1" id="KW-0479">Metal-binding</keyword>
<dbReference type="CDD" id="cd12148">
    <property type="entry name" value="fungal_TF_MHR"/>
    <property type="match status" value="1"/>
</dbReference>
<protein>
    <submittedName>
        <fullName evidence="5">Transcriptional regulatory protein</fullName>
    </submittedName>
</protein>
<dbReference type="PROSITE" id="PS00463">
    <property type="entry name" value="ZN2_CY6_FUNGAL_1"/>
    <property type="match status" value="1"/>
</dbReference>
<sequence length="811" mass="89177">MAMASGPVRSSPPRDADPDSDSASLARTTGGRRKRARSNDDAPAAACDQCRLRKVRCDRGLPACSNCRKSGVDCSSNLSAKRVNHTKQLRDDFSVVLTRLDHVDTTLAALTRFIHQVAARPGCTVHDANAPSSCYTEDPVPLPTPEEIDEPPNTPESAEPSTSEDVAYDTVESDEGGERVYGYPAPRVLIKALLRQAVGPLLETDQNAGRHGNSGGRETPYIAHALQDSNVRATLQQKVDEFPFRSRRPEAAVMGDFNPLTTPPRLLCNLFLEGYLKHINPRTPIFDDAELRSAIEAHYSEEHPKENSAWALIINNVVLLELGLEIQATRVSHSHSRGMNDDILPSFLRNCDRAIGNLNTFMVPNLANVQALMTLTLVAREFYSHNTAQRVCQAACQAGRTFGLHRSKAQLWGEKGGSDHQSDTARQRVFQVLYTMDKQRVFMTGLPCDLHMFDSDHRPFADAFGQLANLWEDIYLKLYTSRAARASAEARARQVQQLSNSLDKYAQKHAESIPSSPGGRAEDIDPIKIELVYGFHVSQVLVLRCDRRNEKSQETMRALARKSLNVILAVCKPPLTTSRLALLASIVGNYPMVPFFELASYRLAGLFKTGEIDAAAQADISLLRAVCEHLQMPEHDKFTHIFYTRLKLGLGWALDLLERLVEAFAARSKPNKDDGSGQHSRASSTCHSKNPSSPTIPELLSECRARLPTGNPSHSSLQPSRSGETMDFVVADMTERTGFGFFGPMGGADPIDLASRPLSSPGCGFAPPASCTMAPSSQSELASDFMTGSSDWGNFNMEYFQGTFGQEVTWT</sequence>
<dbReference type="CDD" id="cd00067">
    <property type="entry name" value="GAL4"/>
    <property type="match status" value="1"/>
</dbReference>
<feature type="compositionally biased region" description="Polar residues" evidence="3">
    <location>
        <begin position="155"/>
        <end position="164"/>
    </location>
</feature>
<proteinExistence type="predicted"/>
<evidence type="ECO:0000256" key="2">
    <source>
        <dbReference type="ARBA" id="ARBA00023242"/>
    </source>
</evidence>
<evidence type="ECO:0000256" key="3">
    <source>
        <dbReference type="SAM" id="MobiDB-lite"/>
    </source>
</evidence>
<keyword evidence="6" id="KW-1185">Reference proteome</keyword>
<dbReference type="InterPro" id="IPR050987">
    <property type="entry name" value="AtrR-like"/>
</dbReference>
<dbReference type="Pfam" id="PF00172">
    <property type="entry name" value="Zn_clus"/>
    <property type="match status" value="1"/>
</dbReference>
<evidence type="ECO:0000259" key="4">
    <source>
        <dbReference type="PROSITE" id="PS50048"/>
    </source>
</evidence>
<evidence type="ECO:0000313" key="6">
    <source>
        <dbReference type="Proteomes" id="UP001433268"/>
    </source>
</evidence>
<dbReference type="InterPro" id="IPR036864">
    <property type="entry name" value="Zn2-C6_fun-type_DNA-bd_sf"/>
</dbReference>
<gene>
    <name evidence="5" type="ORF">PG997_000563</name>
</gene>
<feature type="region of interest" description="Disordered" evidence="3">
    <location>
        <begin position="668"/>
        <end position="697"/>
    </location>
</feature>
<organism evidence="5 6">
    <name type="scientific">Apiospora hydei</name>
    <dbReference type="NCBI Taxonomy" id="1337664"/>
    <lineage>
        <taxon>Eukaryota</taxon>
        <taxon>Fungi</taxon>
        <taxon>Dikarya</taxon>
        <taxon>Ascomycota</taxon>
        <taxon>Pezizomycotina</taxon>
        <taxon>Sordariomycetes</taxon>
        <taxon>Xylariomycetidae</taxon>
        <taxon>Amphisphaeriales</taxon>
        <taxon>Apiosporaceae</taxon>
        <taxon>Apiospora</taxon>
    </lineage>
</organism>
<keyword evidence="2" id="KW-0539">Nucleus</keyword>
<feature type="domain" description="Zn(2)-C6 fungal-type" evidence="4">
    <location>
        <begin position="46"/>
        <end position="76"/>
    </location>
</feature>
<feature type="compositionally biased region" description="Polar residues" evidence="3">
    <location>
        <begin position="677"/>
        <end position="695"/>
    </location>
</feature>
<reference evidence="5 6" key="1">
    <citation type="submission" date="2023-01" db="EMBL/GenBank/DDBJ databases">
        <title>Analysis of 21 Apiospora genomes using comparative genomics revels a genus with tremendous synthesis potential of carbohydrate active enzymes and secondary metabolites.</title>
        <authorList>
            <person name="Sorensen T."/>
        </authorList>
    </citation>
    <scope>NUCLEOTIDE SEQUENCE [LARGE SCALE GENOMIC DNA]</scope>
    <source>
        <strain evidence="5 6">CBS 114990</strain>
    </source>
</reference>
<dbReference type="InterPro" id="IPR007219">
    <property type="entry name" value="XnlR_reg_dom"/>
</dbReference>
<dbReference type="EMBL" id="JAQQWN010000002">
    <property type="protein sequence ID" value="KAK8093878.1"/>
    <property type="molecule type" value="Genomic_DNA"/>
</dbReference>
<dbReference type="SMART" id="SM00066">
    <property type="entry name" value="GAL4"/>
    <property type="match status" value="1"/>
</dbReference>
<dbReference type="InterPro" id="IPR001138">
    <property type="entry name" value="Zn2Cys6_DnaBD"/>
</dbReference>
<dbReference type="SUPFAM" id="SSF57701">
    <property type="entry name" value="Zn2/Cys6 DNA-binding domain"/>
    <property type="match status" value="1"/>
</dbReference>
<dbReference type="Proteomes" id="UP001433268">
    <property type="component" value="Unassembled WGS sequence"/>
</dbReference>
<dbReference type="Gene3D" id="4.10.240.10">
    <property type="entry name" value="Zn(2)-C6 fungal-type DNA-binding domain"/>
    <property type="match status" value="1"/>
</dbReference>
<name>A0ABR1XB33_9PEZI</name>
<dbReference type="Pfam" id="PF04082">
    <property type="entry name" value="Fungal_trans"/>
    <property type="match status" value="1"/>
</dbReference>
<accession>A0ABR1XB33</accession>
<dbReference type="PANTHER" id="PTHR46910:SF25">
    <property type="entry name" value="ABC-TRANSPORTER-REGULATING TRANSCRIPTION FACTOR"/>
    <property type="match status" value="1"/>
</dbReference>
<evidence type="ECO:0000313" key="5">
    <source>
        <dbReference type="EMBL" id="KAK8093878.1"/>
    </source>
</evidence>
<feature type="region of interest" description="Disordered" evidence="3">
    <location>
        <begin position="128"/>
        <end position="179"/>
    </location>
</feature>